<dbReference type="Pfam" id="PF07741">
    <property type="entry name" value="BRF1"/>
    <property type="match status" value="1"/>
</dbReference>
<dbReference type="InterPro" id="IPR036915">
    <property type="entry name" value="Cyclin-like_sf"/>
</dbReference>
<dbReference type="Proteomes" id="UP001188597">
    <property type="component" value="Unassembled WGS sequence"/>
</dbReference>
<sequence>MEFLSRSMLQSVAGLILEDHFRENEQPFLLIDFAEFLRINVYVLGAVFLQLCKLLNLGEHPIVQKPIDPSLFIHRFAFSSNGKLPMACYCLCKSSHCRRWWLQCSTKEIVEACLVPKDCKAVGRTALRIIASMKRDWMQTGRKPSGLCGAALYISALSHGHKYSKSDVVRIVHICEATLTKRLIEFENTKSGSLTIEEFNEKAEELEKESSSVKQPDTEFNISGANKLLCKHKGSEIPPLAHGLCESCYKEFIDFSGGLEGGSEPPAFQCAEQERKGAESSERNAKDSSFVDMAAEKQDTSKHFNLEEELDNPEMDRNEKLQATEPCSTEDATMNVAFNDDTLDGVDGTRTRECGESESFSDIDDVEVDGYIHNEEEKHYKKIIWEEMNREYVEEQAAKEAAAAAAKEAYEANFHNCPEDMEAAREFAAAAAAAAMKLKKERQQKRAADARNLAPAQTAVEATRQMLDKKRLSSKINYDVLDKLFDESVAPENLKKRRTDSSVLLDGKIGLESEDKPKDEKLGSDDEFEDASDIAGGYAGEVYDENVEEGYEYDEDYGFDGY</sequence>
<evidence type="ECO:0000256" key="1">
    <source>
        <dbReference type="ARBA" id="ARBA00004123"/>
    </source>
</evidence>
<dbReference type="GO" id="GO:0070897">
    <property type="term" value="P:transcription preinitiation complex assembly"/>
    <property type="evidence" value="ECO:0007669"/>
    <property type="project" value="InterPro"/>
</dbReference>
<dbReference type="Gene3D" id="1.20.5.650">
    <property type="entry name" value="Single helix bin"/>
    <property type="match status" value="1"/>
</dbReference>
<comment type="subcellular location">
    <subcellularLocation>
        <location evidence="1">Nucleus</location>
    </subcellularLocation>
</comment>
<feature type="region of interest" description="Disordered" evidence="9">
    <location>
        <begin position="263"/>
        <end position="317"/>
    </location>
</feature>
<dbReference type="Gene3D" id="1.10.472.10">
    <property type="entry name" value="Cyclin-like"/>
    <property type="match status" value="2"/>
</dbReference>
<protein>
    <recommendedName>
        <fullName evidence="14">Transcription factor IIIB 90 kDa subunit</fullName>
    </recommendedName>
</protein>
<keyword evidence="3" id="KW-0479">Metal-binding</keyword>
<accession>A0AA88WXN6</accession>
<dbReference type="GO" id="GO:0000995">
    <property type="term" value="F:RNA polymerase III general transcription initiation factor activity"/>
    <property type="evidence" value="ECO:0007669"/>
    <property type="project" value="TreeGrafter"/>
</dbReference>
<feature type="domain" description="Transcription factor TFIIB cyclin-like" evidence="10">
    <location>
        <begin position="120"/>
        <end position="188"/>
    </location>
</feature>
<feature type="compositionally biased region" description="Basic and acidic residues" evidence="9">
    <location>
        <begin position="294"/>
        <end position="306"/>
    </location>
</feature>
<dbReference type="AlphaFoldDB" id="A0AA88WXN6"/>
<dbReference type="FunFam" id="1.10.472.10:FF:000066">
    <property type="entry name" value="Transcription factor IIIB subunit"/>
    <property type="match status" value="1"/>
</dbReference>
<evidence type="ECO:0000256" key="5">
    <source>
        <dbReference type="ARBA" id="ARBA00022833"/>
    </source>
</evidence>
<evidence type="ECO:0000259" key="11">
    <source>
        <dbReference type="Pfam" id="PF07741"/>
    </source>
</evidence>
<evidence type="ECO:0000313" key="13">
    <source>
        <dbReference type="Proteomes" id="UP001188597"/>
    </source>
</evidence>
<feature type="compositionally biased region" description="Basic and acidic residues" evidence="9">
    <location>
        <begin position="272"/>
        <end position="286"/>
    </location>
</feature>
<keyword evidence="6" id="KW-0805">Transcription regulation</keyword>
<dbReference type="PANTHER" id="PTHR11618:SF4">
    <property type="entry name" value="TRANSCRIPTION FACTOR IIIB 90 KDA SUBUNIT"/>
    <property type="match status" value="1"/>
</dbReference>
<keyword evidence="4" id="KW-0863">Zinc-finger</keyword>
<name>A0AA88WXN6_9ASTE</name>
<dbReference type="SUPFAM" id="SSF47954">
    <property type="entry name" value="Cyclin-like"/>
    <property type="match status" value="1"/>
</dbReference>
<evidence type="ECO:0000256" key="7">
    <source>
        <dbReference type="ARBA" id="ARBA00023163"/>
    </source>
</evidence>
<organism evidence="12 13">
    <name type="scientific">Escallonia herrerae</name>
    <dbReference type="NCBI Taxonomy" id="1293975"/>
    <lineage>
        <taxon>Eukaryota</taxon>
        <taxon>Viridiplantae</taxon>
        <taxon>Streptophyta</taxon>
        <taxon>Embryophyta</taxon>
        <taxon>Tracheophyta</taxon>
        <taxon>Spermatophyta</taxon>
        <taxon>Magnoliopsida</taxon>
        <taxon>eudicotyledons</taxon>
        <taxon>Gunneridae</taxon>
        <taxon>Pentapetalae</taxon>
        <taxon>asterids</taxon>
        <taxon>campanulids</taxon>
        <taxon>Escalloniales</taxon>
        <taxon>Escalloniaceae</taxon>
        <taxon>Escallonia</taxon>
    </lineage>
</organism>
<evidence type="ECO:0000259" key="10">
    <source>
        <dbReference type="Pfam" id="PF00382"/>
    </source>
</evidence>
<keyword evidence="8" id="KW-0539">Nucleus</keyword>
<comment type="caution">
    <text evidence="12">The sequence shown here is derived from an EMBL/GenBank/DDBJ whole genome shotgun (WGS) entry which is preliminary data.</text>
</comment>
<gene>
    <name evidence="12" type="ORF">RJ639_032319</name>
</gene>
<dbReference type="Pfam" id="PF00382">
    <property type="entry name" value="TFIIB"/>
    <property type="match status" value="1"/>
</dbReference>
<evidence type="ECO:0000256" key="4">
    <source>
        <dbReference type="ARBA" id="ARBA00022771"/>
    </source>
</evidence>
<dbReference type="FunFam" id="1.20.5.650:FF:000002">
    <property type="entry name" value="Cyclin/Brf1-like TBP-binding protein"/>
    <property type="match status" value="1"/>
</dbReference>
<dbReference type="InterPro" id="IPR013150">
    <property type="entry name" value="TFIIB_cyclin"/>
</dbReference>
<keyword evidence="7" id="KW-0804">Transcription</keyword>
<feature type="region of interest" description="Disordered" evidence="9">
    <location>
        <begin position="507"/>
        <end position="540"/>
    </location>
</feature>
<evidence type="ECO:0008006" key="14">
    <source>
        <dbReference type="Google" id="ProtNLM"/>
    </source>
</evidence>
<dbReference type="PANTHER" id="PTHR11618">
    <property type="entry name" value="TRANSCRIPTION INITIATION FACTOR IIB-RELATED"/>
    <property type="match status" value="1"/>
</dbReference>
<evidence type="ECO:0000256" key="2">
    <source>
        <dbReference type="ARBA" id="ARBA00010857"/>
    </source>
</evidence>
<dbReference type="CDD" id="cd20554">
    <property type="entry name" value="CYCLIN_TFIIIB90_rpt2"/>
    <property type="match status" value="1"/>
</dbReference>
<dbReference type="GO" id="GO:0005634">
    <property type="term" value="C:nucleus"/>
    <property type="evidence" value="ECO:0007669"/>
    <property type="project" value="UniProtKB-SubCell"/>
</dbReference>
<dbReference type="GO" id="GO:0000126">
    <property type="term" value="C:transcription factor TFIIIB complex"/>
    <property type="evidence" value="ECO:0007669"/>
    <property type="project" value="TreeGrafter"/>
</dbReference>
<feature type="compositionally biased region" description="Basic and acidic residues" evidence="9">
    <location>
        <begin position="509"/>
        <end position="524"/>
    </location>
</feature>
<evidence type="ECO:0000256" key="6">
    <source>
        <dbReference type="ARBA" id="ARBA00023015"/>
    </source>
</evidence>
<dbReference type="InterPro" id="IPR000812">
    <property type="entry name" value="TFIIB"/>
</dbReference>
<evidence type="ECO:0000313" key="12">
    <source>
        <dbReference type="EMBL" id="KAK3034864.1"/>
    </source>
</evidence>
<dbReference type="GO" id="GO:0001006">
    <property type="term" value="F:RNA polymerase III type 3 promoter sequence-specific DNA binding"/>
    <property type="evidence" value="ECO:0007669"/>
    <property type="project" value="TreeGrafter"/>
</dbReference>
<keyword evidence="5" id="KW-0862">Zinc</keyword>
<dbReference type="EMBL" id="JAVXUP010000190">
    <property type="protein sequence ID" value="KAK3034864.1"/>
    <property type="molecule type" value="Genomic_DNA"/>
</dbReference>
<keyword evidence="13" id="KW-1185">Reference proteome</keyword>
<dbReference type="InterPro" id="IPR011665">
    <property type="entry name" value="BRF1_TBP-bd_dom"/>
</dbReference>
<evidence type="ECO:0000256" key="3">
    <source>
        <dbReference type="ARBA" id="ARBA00022723"/>
    </source>
</evidence>
<comment type="similarity">
    <text evidence="2">Belongs to the TFIIB family.</text>
</comment>
<dbReference type="GO" id="GO:0097550">
    <property type="term" value="C:transcription preinitiation complex"/>
    <property type="evidence" value="ECO:0007669"/>
    <property type="project" value="TreeGrafter"/>
</dbReference>
<evidence type="ECO:0000256" key="9">
    <source>
        <dbReference type="SAM" id="MobiDB-lite"/>
    </source>
</evidence>
<dbReference type="GO" id="GO:0008270">
    <property type="term" value="F:zinc ion binding"/>
    <property type="evidence" value="ECO:0007669"/>
    <property type="project" value="UniProtKB-KW"/>
</dbReference>
<evidence type="ECO:0000256" key="8">
    <source>
        <dbReference type="ARBA" id="ARBA00023242"/>
    </source>
</evidence>
<dbReference type="GO" id="GO:0017025">
    <property type="term" value="F:TBP-class protein binding"/>
    <property type="evidence" value="ECO:0007669"/>
    <property type="project" value="InterPro"/>
</dbReference>
<feature type="domain" description="Brf1 TBP-binding" evidence="11">
    <location>
        <begin position="361"/>
        <end position="486"/>
    </location>
</feature>
<proteinExistence type="inferred from homology"/>
<reference evidence="12" key="1">
    <citation type="submission" date="2022-12" db="EMBL/GenBank/DDBJ databases">
        <title>Draft genome assemblies for two species of Escallonia (Escalloniales).</title>
        <authorList>
            <person name="Chanderbali A."/>
            <person name="Dervinis C."/>
            <person name="Anghel I."/>
            <person name="Soltis D."/>
            <person name="Soltis P."/>
            <person name="Zapata F."/>
        </authorList>
    </citation>
    <scope>NUCLEOTIDE SEQUENCE</scope>
    <source>
        <strain evidence="12">UCBG64.0493</strain>
        <tissue evidence="12">Leaf</tissue>
    </source>
</reference>